<gene>
    <name evidence="3" type="ORF">IW256_001345</name>
</gene>
<feature type="transmembrane region" description="Helical" evidence="2">
    <location>
        <begin position="7"/>
        <end position="32"/>
    </location>
</feature>
<keyword evidence="4" id="KW-1185">Reference proteome</keyword>
<reference evidence="3" key="1">
    <citation type="submission" date="2020-11" db="EMBL/GenBank/DDBJ databases">
        <title>Sequencing the genomes of 1000 actinobacteria strains.</title>
        <authorList>
            <person name="Klenk H.-P."/>
        </authorList>
    </citation>
    <scope>NUCLEOTIDE SEQUENCE</scope>
    <source>
        <strain evidence="3">DSM 43175</strain>
    </source>
</reference>
<keyword evidence="2" id="KW-0812">Transmembrane</keyword>
<name>A0A931DDM7_9ACTN</name>
<sequence length="150" mass="14947">MGVRNGFVAFAWGALIALCGTVAAALVTAVVIAAVPDTSGTASFLWTSVVIAVGLHGLLGFFGARASARRLRPSSGPGPLAAIIACAGPVLVSALTQMGVVAQGESAVLLLPVCAAVLGSVLGAALAGRHHGGPRLHRAPLTVRPGDRRR</sequence>
<evidence type="ECO:0000313" key="3">
    <source>
        <dbReference type="EMBL" id="MBG6087232.1"/>
    </source>
</evidence>
<feature type="transmembrane region" description="Helical" evidence="2">
    <location>
        <begin position="44"/>
        <end position="68"/>
    </location>
</feature>
<evidence type="ECO:0000256" key="2">
    <source>
        <dbReference type="SAM" id="Phobius"/>
    </source>
</evidence>
<dbReference type="EMBL" id="JADOUA010000001">
    <property type="protein sequence ID" value="MBG6087232.1"/>
    <property type="molecule type" value="Genomic_DNA"/>
</dbReference>
<evidence type="ECO:0000256" key="1">
    <source>
        <dbReference type="SAM" id="MobiDB-lite"/>
    </source>
</evidence>
<dbReference type="Proteomes" id="UP000614047">
    <property type="component" value="Unassembled WGS sequence"/>
</dbReference>
<evidence type="ECO:0000313" key="4">
    <source>
        <dbReference type="Proteomes" id="UP000614047"/>
    </source>
</evidence>
<dbReference type="RefSeq" id="WP_197010125.1">
    <property type="nucleotide sequence ID" value="NZ_BAABES010000006.1"/>
</dbReference>
<keyword evidence="2" id="KW-0472">Membrane</keyword>
<organism evidence="3 4">
    <name type="scientific">Actinomadura viridis</name>
    <dbReference type="NCBI Taxonomy" id="58110"/>
    <lineage>
        <taxon>Bacteria</taxon>
        <taxon>Bacillati</taxon>
        <taxon>Actinomycetota</taxon>
        <taxon>Actinomycetes</taxon>
        <taxon>Streptosporangiales</taxon>
        <taxon>Thermomonosporaceae</taxon>
        <taxon>Actinomadura</taxon>
    </lineage>
</organism>
<comment type="caution">
    <text evidence="3">The sequence shown here is derived from an EMBL/GenBank/DDBJ whole genome shotgun (WGS) entry which is preliminary data.</text>
</comment>
<feature type="compositionally biased region" description="Basic residues" evidence="1">
    <location>
        <begin position="128"/>
        <end position="138"/>
    </location>
</feature>
<feature type="transmembrane region" description="Helical" evidence="2">
    <location>
        <begin position="80"/>
        <end position="101"/>
    </location>
</feature>
<keyword evidence="2" id="KW-1133">Transmembrane helix</keyword>
<protein>
    <submittedName>
        <fullName evidence="3">Uncharacterized protein</fullName>
    </submittedName>
</protein>
<feature type="transmembrane region" description="Helical" evidence="2">
    <location>
        <begin position="107"/>
        <end position="128"/>
    </location>
</feature>
<feature type="region of interest" description="Disordered" evidence="1">
    <location>
        <begin position="128"/>
        <end position="150"/>
    </location>
</feature>
<dbReference type="AlphaFoldDB" id="A0A931DDM7"/>
<accession>A0A931DDM7</accession>
<proteinExistence type="predicted"/>